<dbReference type="InterPro" id="IPR024704">
    <property type="entry name" value="SMC"/>
</dbReference>
<dbReference type="FunFam" id="3.40.50.300:FF:000984">
    <property type="entry name" value="Chromosome partition protein Smc"/>
    <property type="match status" value="1"/>
</dbReference>
<keyword evidence="6 7" id="KW-0238">DNA-binding</keyword>
<keyword evidence="10" id="KW-1185">Reference proteome</keyword>
<dbReference type="GO" id="GO:0007059">
    <property type="term" value="P:chromosome segregation"/>
    <property type="evidence" value="ECO:0007669"/>
    <property type="project" value="UniProtKB-UniRule"/>
</dbReference>
<evidence type="ECO:0000313" key="10">
    <source>
        <dbReference type="Proteomes" id="UP000052015"/>
    </source>
</evidence>
<dbReference type="InterPro" id="IPR010935">
    <property type="entry name" value="SMC_hinge"/>
</dbReference>
<evidence type="ECO:0000313" key="9">
    <source>
        <dbReference type="EMBL" id="KRQ86954.1"/>
    </source>
</evidence>
<proteinExistence type="inferred from homology"/>
<evidence type="ECO:0000256" key="4">
    <source>
        <dbReference type="ARBA" id="ARBA00022840"/>
    </source>
</evidence>
<protein>
    <recommendedName>
        <fullName evidence="7">Chromosome partition protein Smc</fullName>
    </recommendedName>
</protein>
<dbReference type="Gene3D" id="3.30.70.1620">
    <property type="match status" value="1"/>
</dbReference>
<evidence type="ECO:0000256" key="5">
    <source>
        <dbReference type="ARBA" id="ARBA00023054"/>
    </source>
</evidence>
<dbReference type="Proteomes" id="UP000052015">
    <property type="component" value="Unassembled WGS sequence"/>
</dbReference>
<dbReference type="GO" id="GO:0005737">
    <property type="term" value="C:cytoplasm"/>
    <property type="evidence" value="ECO:0007669"/>
    <property type="project" value="UniProtKB-SubCell"/>
</dbReference>
<dbReference type="Gene3D" id="3.40.50.300">
    <property type="entry name" value="P-loop containing nucleotide triphosphate hydrolases"/>
    <property type="match status" value="2"/>
</dbReference>
<reference evidence="9 10" key="1">
    <citation type="submission" date="2015-09" db="EMBL/GenBank/DDBJ databases">
        <title>Draft genome sequence of a Caloramator mitchellensis, a moderate thermophile from the Great Artesian Basin of Australia.</title>
        <authorList>
            <person name="Patel B.K."/>
        </authorList>
    </citation>
    <scope>NUCLEOTIDE SEQUENCE [LARGE SCALE GENOMIC DNA]</scope>
    <source>
        <strain evidence="9 10">VF08</strain>
    </source>
</reference>
<dbReference type="InterPro" id="IPR003395">
    <property type="entry name" value="RecF/RecN/SMC_N"/>
</dbReference>
<keyword evidence="3 7" id="KW-0547">Nucleotide-binding</keyword>
<feature type="coiled-coil region" evidence="7">
    <location>
        <begin position="167"/>
        <end position="201"/>
    </location>
</feature>
<dbReference type="Pfam" id="PF02463">
    <property type="entry name" value="SMC_N"/>
    <property type="match status" value="1"/>
</dbReference>
<keyword evidence="2 7" id="KW-0963">Cytoplasm</keyword>
<evidence type="ECO:0000256" key="7">
    <source>
        <dbReference type="HAMAP-Rule" id="MF_01894"/>
    </source>
</evidence>
<dbReference type="InterPro" id="IPR027417">
    <property type="entry name" value="P-loop_NTPase"/>
</dbReference>
<dbReference type="Gene3D" id="1.20.1060.20">
    <property type="match status" value="1"/>
</dbReference>
<dbReference type="NCBIfam" id="TIGR02168">
    <property type="entry name" value="SMC_prok_B"/>
    <property type="match status" value="1"/>
</dbReference>
<evidence type="ECO:0000256" key="3">
    <source>
        <dbReference type="ARBA" id="ARBA00022741"/>
    </source>
</evidence>
<dbReference type="Pfam" id="PF06470">
    <property type="entry name" value="SMC_hinge"/>
    <property type="match status" value="1"/>
</dbReference>
<feature type="coiled-coil region" evidence="7">
    <location>
        <begin position="248"/>
        <end position="317"/>
    </location>
</feature>
<comment type="function">
    <text evidence="7">Required for chromosome condensation and partitioning.</text>
</comment>
<dbReference type="HAMAP" id="MF_01894">
    <property type="entry name" value="Smc_prok"/>
    <property type="match status" value="1"/>
</dbReference>
<dbReference type="InterPro" id="IPR011890">
    <property type="entry name" value="SMC_prok"/>
</dbReference>
<dbReference type="GO" id="GO:0007062">
    <property type="term" value="P:sister chromatid cohesion"/>
    <property type="evidence" value="ECO:0007669"/>
    <property type="project" value="InterPro"/>
</dbReference>
<evidence type="ECO:0000256" key="6">
    <source>
        <dbReference type="ARBA" id="ARBA00023125"/>
    </source>
</evidence>
<dbReference type="PANTHER" id="PTHR43977">
    <property type="entry name" value="STRUCTURAL MAINTENANCE OF CHROMOSOMES PROTEIN 3"/>
    <property type="match status" value="1"/>
</dbReference>
<dbReference type="GO" id="GO:0003677">
    <property type="term" value="F:DNA binding"/>
    <property type="evidence" value="ECO:0007669"/>
    <property type="project" value="UniProtKB-UniRule"/>
</dbReference>
<dbReference type="FunFam" id="3.40.50.300:FF:000901">
    <property type="entry name" value="Chromosome partition protein Smc"/>
    <property type="match status" value="1"/>
</dbReference>
<comment type="subcellular location">
    <subcellularLocation>
        <location evidence="1 7">Cytoplasm</location>
    </subcellularLocation>
</comment>
<evidence type="ECO:0000256" key="2">
    <source>
        <dbReference type="ARBA" id="ARBA00022490"/>
    </source>
</evidence>
<dbReference type="SUPFAM" id="SSF52540">
    <property type="entry name" value="P-loop containing nucleoside triphosphate hydrolases"/>
    <property type="match status" value="1"/>
</dbReference>
<dbReference type="OrthoDB" id="9808768at2"/>
<sequence>MQLKSVEIKGFKSFADKVDLDFTHGITAIVGPNGSGKSNIVDAIRWVLGEQSAKTLRGAKMEDVIFAGTENRKQLNYAEVSLILDNGDGLLPIEYNEVKITRRLYRSGESEYMLNNSICRLKDIYELLMDTGIGVDGYSIIGQGKVEEILSSKAEDRRSIFEEATGITKFKSRKIEAEKKLENTRQNLIRINDIISELESQISPLELQAKKAEKYLEYKKDLMNLEINSILYNYDIIKQKLDITSIEIEKKVREKENIMEEIQTFTEQIEKQKKALNIILREYDETYNLNFEIDKNIQRKTAELNLIIERKENATNDKYRLNGDVENLRKYIELEEQKKIKLISEKNYIQGKLKRQEEKIKEYENELNNYYKEYKKHEQSIEDKKNDILEVLKNLSETKNKISSLLFIEENITKQLNNLHLINKSKIDKKNELEQIYNQKTNERNIINKSINIYNQSINAAQNNLKEIETKINKFIIDKNKIFQNMKTNEARLNMLLEMEKEHEGYNKAVKSIIEKYNKNSGFIGTVADIIDVPEGYETAIEAALGNAVQNIVVENEHYAKEMIEYLKRNKTGRATFLPLTTVKARDVLREDDFKKFNGFIGIASGVVNFNSKYSNVVSNLLGRTLICNDIDNAINLAQKTDFSFRIVTLDGEIINIGGSLTGGSSYKNIGIFKRKNDIIEIEKKLNIEKEKIKQLDFEIEKNEFEKKNAILEIEDLKSKINNAYIQDNNFNNLLADIKNKIHDLNNEIEASNVEIEHLTNELSKIENDKNTYSIEIERNSLLEKQKNNELIELNEALKNFEKMKDDINNKLTNEKIIFAEKKKELDSLEEKITEVESLIERSKLKIEEYSKEILFIENRILEFDNEISKTKDEIFKLTLDFKNGKEKENELLIKKNQIIDTTGKIEEQLNKKNRELSDIIGIVHKLEMTQAKQESEIELLNQRLWDEYEMSIPQALKYKVSEFNNLESTKKINEFKSKIKELGEVNIGSIEELKKVKERYTFLKVQRDDLENAEKSLIEVIDEITNKMKVQFEANFAIIKKYFNETFKELFGGGHADLKIDGENILESGIEIIVQPPGKKLQSISLLSGGEKGLSAIALIFALLKFKPTPFCVLDEIEAALDDANVLRFANYLKHYSHKTQFVLITHRKGSMGAADALYGVTMEEKGVSKLVSLKLKEAI</sequence>
<dbReference type="PATRIC" id="fig|908809.3.peg.1153"/>
<dbReference type="EMBL" id="LKHP01000005">
    <property type="protein sequence ID" value="KRQ86954.1"/>
    <property type="molecule type" value="Genomic_DNA"/>
</dbReference>
<feature type="coiled-coil region" evidence="7">
    <location>
        <begin position="679"/>
        <end position="867"/>
    </location>
</feature>
<feature type="coiled-coil region" evidence="7">
    <location>
        <begin position="346"/>
        <end position="478"/>
    </location>
</feature>
<dbReference type="CDD" id="cd03278">
    <property type="entry name" value="ABC_SMC_barmotin"/>
    <property type="match status" value="2"/>
</dbReference>
<comment type="similarity">
    <text evidence="7">Belongs to the SMC family.</text>
</comment>
<comment type="caution">
    <text evidence="9">The sequence shown here is derived from an EMBL/GenBank/DDBJ whole genome shotgun (WGS) entry which is preliminary data.</text>
</comment>
<gene>
    <name evidence="9" type="primary">smc_2</name>
    <name evidence="7" type="synonym">smc</name>
    <name evidence="9" type="ORF">ABG79_01144</name>
</gene>
<dbReference type="GO" id="GO:0005694">
    <property type="term" value="C:chromosome"/>
    <property type="evidence" value="ECO:0007669"/>
    <property type="project" value="InterPro"/>
</dbReference>
<keyword evidence="5 7" id="KW-0175">Coiled coil</keyword>
<feature type="domain" description="SMC hinge" evidence="8">
    <location>
        <begin position="521"/>
        <end position="638"/>
    </location>
</feature>
<dbReference type="GO" id="GO:0006260">
    <property type="term" value="P:DNA replication"/>
    <property type="evidence" value="ECO:0007669"/>
    <property type="project" value="UniProtKB-UniRule"/>
</dbReference>
<dbReference type="GO" id="GO:0030261">
    <property type="term" value="P:chromosome condensation"/>
    <property type="evidence" value="ECO:0007669"/>
    <property type="project" value="InterPro"/>
</dbReference>
<dbReference type="PIRSF" id="PIRSF005719">
    <property type="entry name" value="SMC"/>
    <property type="match status" value="1"/>
</dbReference>
<comment type="domain">
    <text evidence="7">Contains large globular domains required for ATP hydrolysis at each terminus and a third globular domain forming a flexible hinge near the middle of the molecule. These domains are separated by coiled-coil structures.</text>
</comment>
<keyword evidence="4 7" id="KW-0067">ATP-binding</keyword>
<dbReference type="AlphaFoldDB" id="A0A0R3JV51"/>
<feature type="binding site" evidence="7">
    <location>
        <begin position="32"/>
        <end position="39"/>
    </location>
    <ligand>
        <name>ATP</name>
        <dbReference type="ChEBI" id="CHEBI:30616"/>
    </ligand>
</feature>
<dbReference type="InterPro" id="IPR036277">
    <property type="entry name" value="SMC_hinge_sf"/>
</dbReference>
<dbReference type="RefSeq" id="WP_160318223.1">
    <property type="nucleotide sequence ID" value="NZ_LKHP01000005.1"/>
</dbReference>
<dbReference type="GO" id="GO:0005524">
    <property type="term" value="F:ATP binding"/>
    <property type="evidence" value="ECO:0007669"/>
    <property type="project" value="UniProtKB-UniRule"/>
</dbReference>
<accession>A0A0R3JV51</accession>
<dbReference type="SMART" id="SM00968">
    <property type="entry name" value="SMC_hinge"/>
    <property type="match status" value="1"/>
</dbReference>
<dbReference type="SUPFAM" id="SSF75553">
    <property type="entry name" value="Smc hinge domain"/>
    <property type="match status" value="1"/>
</dbReference>
<evidence type="ECO:0000256" key="1">
    <source>
        <dbReference type="ARBA" id="ARBA00004496"/>
    </source>
</evidence>
<comment type="subunit">
    <text evidence="7">Homodimer.</text>
</comment>
<name>A0A0R3JV51_CALMK</name>
<evidence type="ECO:0000259" key="8">
    <source>
        <dbReference type="SMART" id="SM00968"/>
    </source>
</evidence>
<dbReference type="GO" id="GO:0016887">
    <property type="term" value="F:ATP hydrolysis activity"/>
    <property type="evidence" value="ECO:0007669"/>
    <property type="project" value="InterPro"/>
</dbReference>
<dbReference type="STRING" id="908809.ABG79_01144"/>
<feature type="coiled-coil region" evidence="7">
    <location>
        <begin position="994"/>
        <end position="1028"/>
    </location>
</feature>
<organism evidence="9 10">
    <name type="scientific">Caloramator mitchellensis</name>
    <dbReference type="NCBI Taxonomy" id="908809"/>
    <lineage>
        <taxon>Bacteria</taxon>
        <taxon>Bacillati</taxon>
        <taxon>Bacillota</taxon>
        <taxon>Clostridia</taxon>
        <taxon>Eubacteriales</taxon>
        <taxon>Clostridiaceae</taxon>
        <taxon>Caloramator</taxon>
    </lineage>
</organism>